<evidence type="ECO:0000313" key="3">
    <source>
        <dbReference type="Proteomes" id="UP000663760"/>
    </source>
</evidence>
<keyword evidence="1" id="KW-1133">Transmembrane helix</keyword>
<evidence type="ECO:0000256" key="1">
    <source>
        <dbReference type="SAM" id="Phobius"/>
    </source>
</evidence>
<accession>A0A7I8KCN1</accession>
<organism evidence="2 3">
    <name type="scientific">Spirodela intermedia</name>
    <name type="common">Intermediate duckweed</name>
    <dbReference type="NCBI Taxonomy" id="51605"/>
    <lineage>
        <taxon>Eukaryota</taxon>
        <taxon>Viridiplantae</taxon>
        <taxon>Streptophyta</taxon>
        <taxon>Embryophyta</taxon>
        <taxon>Tracheophyta</taxon>
        <taxon>Spermatophyta</taxon>
        <taxon>Magnoliopsida</taxon>
        <taxon>Liliopsida</taxon>
        <taxon>Araceae</taxon>
        <taxon>Lemnoideae</taxon>
        <taxon>Spirodela</taxon>
    </lineage>
</organism>
<protein>
    <submittedName>
        <fullName evidence="2">Uncharacterized protein</fullName>
    </submittedName>
</protein>
<keyword evidence="1" id="KW-0812">Transmembrane</keyword>
<sequence length="52" mass="6144">MTIPLLPQIFLSPKFSMFSIFLLTSYLSIPLLESSFIPLHFFLFIYLPRSIY</sequence>
<proteinExistence type="predicted"/>
<name>A0A7I8KCN1_SPIIN</name>
<reference evidence="2" key="1">
    <citation type="submission" date="2020-02" db="EMBL/GenBank/DDBJ databases">
        <authorList>
            <person name="Scholz U."/>
            <person name="Mascher M."/>
            <person name="Fiebig A."/>
        </authorList>
    </citation>
    <scope>NUCLEOTIDE SEQUENCE</scope>
</reference>
<dbReference type="EMBL" id="LR746267">
    <property type="protein sequence ID" value="CAA7394828.1"/>
    <property type="molecule type" value="Genomic_DNA"/>
</dbReference>
<keyword evidence="1" id="KW-0472">Membrane</keyword>
<feature type="transmembrane region" description="Helical" evidence="1">
    <location>
        <begin position="20"/>
        <end position="47"/>
    </location>
</feature>
<gene>
    <name evidence="2" type="ORF">SI8410_04005489</name>
</gene>
<evidence type="ECO:0000313" key="2">
    <source>
        <dbReference type="EMBL" id="CAA7394828.1"/>
    </source>
</evidence>
<keyword evidence="3" id="KW-1185">Reference proteome</keyword>
<dbReference type="Proteomes" id="UP000663760">
    <property type="component" value="Chromosome 4"/>
</dbReference>
<dbReference type="AlphaFoldDB" id="A0A7I8KCN1"/>